<keyword evidence="2" id="KW-1185">Reference proteome</keyword>
<evidence type="ECO:0008006" key="3">
    <source>
        <dbReference type="Google" id="ProtNLM"/>
    </source>
</evidence>
<protein>
    <recommendedName>
        <fullName evidence="3">Reverse transcriptase/retrotransposon-derived protein RNase H-like domain-containing protein</fullName>
    </recommendedName>
</protein>
<proteinExistence type="predicted"/>
<name>A0A0L6VKS3_9BASI</name>
<reference evidence="1 2" key="1">
    <citation type="submission" date="2015-08" db="EMBL/GenBank/DDBJ databases">
        <title>Next Generation Sequencing and Analysis of the Genome of Puccinia sorghi L Schw, the Causal Agent of Maize Common Rust.</title>
        <authorList>
            <person name="Rochi L."/>
            <person name="Burguener G."/>
            <person name="Darino M."/>
            <person name="Turjanski A."/>
            <person name="Kreff E."/>
            <person name="Dieguez M.J."/>
            <person name="Sacco F."/>
        </authorList>
    </citation>
    <scope>NUCLEOTIDE SEQUENCE [LARGE SCALE GENOMIC DNA]</scope>
    <source>
        <strain evidence="1 2">RO10H11247</strain>
    </source>
</reference>
<evidence type="ECO:0000313" key="2">
    <source>
        <dbReference type="Proteomes" id="UP000037035"/>
    </source>
</evidence>
<accession>A0A0L6VKS3</accession>
<dbReference type="VEuPathDB" id="FungiDB:VP01_15081g1"/>
<sequence>FVCQTLKVRTNFNLTSLFRKDTPFLFTEQASKYELTQTLIETDTSDYAVTGVISQ</sequence>
<feature type="non-terminal residue" evidence="1">
    <location>
        <position position="55"/>
    </location>
</feature>
<evidence type="ECO:0000313" key="1">
    <source>
        <dbReference type="EMBL" id="KNZ60735.1"/>
    </source>
</evidence>
<gene>
    <name evidence="1" type="ORF">VP01_15081g1</name>
</gene>
<dbReference type="Proteomes" id="UP000037035">
    <property type="component" value="Unassembled WGS sequence"/>
</dbReference>
<comment type="caution">
    <text evidence="1">The sequence shown here is derived from an EMBL/GenBank/DDBJ whole genome shotgun (WGS) entry which is preliminary data.</text>
</comment>
<dbReference type="OrthoDB" id="3018369at2759"/>
<organism evidence="1 2">
    <name type="scientific">Puccinia sorghi</name>
    <dbReference type="NCBI Taxonomy" id="27349"/>
    <lineage>
        <taxon>Eukaryota</taxon>
        <taxon>Fungi</taxon>
        <taxon>Dikarya</taxon>
        <taxon>Basidiomycota</taxon>
        <taxon>Pucciniomycotina</taxon>
        <taxon>Pucciniomycetes</taxon>
        <taxon>Pucciniales</taxon>
        <taxon>Pucciniaceae</taxon>
        <taxon>Puccinia</taxon>
    </lineage>
</organism>
<dbReference type="EMBL" id="LAVV01005644">
    <property type="protein sequence ID" value="KNZ60735.1"/>
    <property type="molecule type" value="Genomic_DNA"/>
</dbReference>
<feature type="non-terminal residue" evidence="1">
    <location>
        <position position="1"/>
    </location>
</feature>
<dbReference type="AlphaFoldDB" id="A0A0L6VKS3"/>